<evidence type="ECO:0000259" key="3">
    <source>
        <dbReference type="Pfam" id="PF00535"/>
    </source>
</evidence>
<dbReference type="EMBL" id="NMYC01000003">
    <property type="protein sequence ID" value="PLS27456.1"/>
    <property type="molecule type" value="Genomic_DNA"/>
</dbReference>
<dbReference type="AlphaFoldDB" id="A0A2N5IZS4"/>
<dbReference type="Proteomes" id="UP000234935">
    <property type="component" value="Unassembled WGS sequence"/>
</dbReference>
<dbReference type="GO" id="GO:0016757">
    <property type="term" value="F:glycosyltransferase activity"/>
    <property type="evidence" value="ECO:0007669"/>
    <property type="project" value="UniProtKB-KW"/>
</dbReference>
<gene>
    <name evidence="4" type="ORF">CGZ88_0983</name>
</gene>
<keyword evidence="2 4" id="KW-0808">Transferase</keyword>
<dbReference type="SUPFAM" id="SSF53448">
    <property type="entry name" value="Nucleotide-diphospho-sugar transferases"/>
    <property type="match status" value="1"/>
</dbReference>
<name>A0A2N5IZS4_9BIFI</name>
<dbReference type="InterPro" id="IPR001173">
    <property type="entry name" value="Glyco_trans_2-like"/>
</dbReference>
<evidence type="ECO:0000313" key="4">
    <source>
        <dbReference type="EMBL" id="PLS27456.1"/>
    </source>
</evidence>
<evidence type="ECO:0000313" key="5">
    <source>
        <dbReference type="Proteomes" id="UP000234935"/>
    </source>
</evidence>
<protein>
    <submittedName>
        <fullName evidence="4">Glycosyltransferase</fullName>
    </submittedName>
</protein>
<keyword evidence="1" id="KW-0328">Glycosyltransferase</keyword>
<proteinExistence type="predicted"/>
<sequence length="303" mass="34412">MERHAQKISVIIPVFNNERYLPRCCDSVLGQTYKDIEVVLVDDGSTDGTPTLCDRYAAQDARVKVVHQSNGGEGAARNAGLAAASGDWIMWVDSDDWIEERWIEYFADQLHRHPDADVVITGTGVGVWRHPEPLRQFLMDRIVHTMWTSCTRRGLYDGLTFTDQKIGADVLMQIQVVWKAATVAVIPRSSGYHYEDNEQSVTRVGSIRTRLGWPKRADLELAFVRNVAPQMLNCARFDVMRGAGVIIESVRKLDVPPEEHAQKRALLKRLRGYVWNGLFHLPLRSMRRKEYATALGSLRKALR</sequence>
<dbReference type="PANTHER" id="PTHR22916:SF51">
    <property type="entry name" value="GLYCOSYLTRANSFERASE EPSH-RELATED"/>
    <property type="match status" value="1"/>
</dbReference>
<reference evidence="4 5" key="1">
    <citation type="submission" date="2017-07" db="EMBL/GenBank/DDBJ databases">
        <title>Bifidobacterium novel species.</title>
        <authorList>
            <person name="Lugli G.A."/>
            <person name="Milani C."/>
            <person name="Duranti S."/>
            <person name="Mangifesta M."/>
        </authorList>
    </citation>
    <scope>NUCLEOTIDE SEQUENCE [LARGE SCALE GENOMIC DNA]</scope>
    <source>
        <strain evidence="5">Goo31D</strain>
    </source>
</reference>
<organism evidence="4 5">
    <name type="scientific">Bifidobacterium anseris</name>
    <dbReference type="NCBI Taxonomy" id="2020963"/>
    <lineage>
        <taxon>Bacteria</taxon>
        <taxon>Bacillati</taxon>
        <taxon>Actinomycetota</taxon>
        <taxon>Actinomycetes</taxon>
        <taxon>Bifidobacteriales</taxon>
        <taxon>Bifidobacteriaceae</taxon>
        <taxon>Bifidobacterium</taxon>
    </lineage>
</organism>
<feature type="domain" description="Glycosyltransferase 2-like" evidence="3">
    <location>
        <begin position="9"/>
        <end position="122"/>
    </location>
</feature>
<dbReference type="InterPro" id="IPR029044">
    <property type="entry name" value="Nucleotide-diphossugar_trans"/>
</dbReference>
<dbReference type="Pfam" id="PF00535">
    <property type="entry name" value="Glycos_transf_2"/>
    <property type="match status" value="1"/>
</dbReference>
<dbReference type="Gene3D" id="3.90.550.10">
    <property type="entry name" value="Spore Coat Polysaccharide Biosynthesis Protein SpsA, Chain A"/>
    <property type="match status" value="1"/>
</dbReference>
<evidence type="ECO:0000256" key="2">
    <source>
        <dbReference type="ARBA" id="ARBA00022679"/>
    </source>
</evidence>
<comment type="caution">
    <text evidence="4">The sequence shown here is derived from an EMBL/GenBank/DDBJ whole genome shotgun (WGS) entry which is preliminary data.</text>
</comment>
<dbReference type="CDD" id="cd00761">
    <property type="entry name" value="Glyco_tranf_GTA_type"/>
    <property type="match status" value="1"/>
</dbReference>
<accession>A0A2N5IZS4</accession>
<keyword evidence="5" id="KW-1185">Reference proteome</keyword>
<dbReference type="PANTHER" id="PTHR22916">
    <property type="entry name" value="GLYCOSYLTRANSFERASE"/>
    <property type="match status" value="1"/>
</dbReference>
<evidence type="ECO:0000256" key="1">
    <source>
        <dbReference type="ARBA" id="ARBA00022676"/>
    </source>
</evidence>